<protein>
    <submittedName>
        <fullName evidence="3">Uncharacterized protein</fullName>
    </submittedName>
</protein>
<name>A0A8S0Z2V3_ARCPL</name>
<feature type="region of interest" description="Disordered" evidence="1">
    <location>
        <begin position="84"/>
        <end position="105"/>
    </location>
</feature>
<reference evidence="5 6" key="1">
    <citation type="submission" date="2020-04" db="EMBL/GenBank/DDBJ databases">
        <authorList>
            <person name="Wallbank WR R."/>
            <person name="Pardo Diaz C."/>
            <person name="Kozak K."/>
            <person name="Martin S."/>
            <person name="Jiggins C."/>
            <person name="Moest M."/>
            <person name="Warren A I."/>
            <person name="Byers J.R.P. K."/>
            <person name="Montejo-Kovacevich G."/>
            <person name="Yen C E."/>
        </authorList>
    </citation>
    <scope>NUCLEOTIDE SEQUENCE [LARGE SCALE GENOMIC DNA]</scope>
</reference>
<evidence type="ECO:0000256" key="1">
    <source>
        <dbReference type="SAM" id="MobiDB-lite"/>
    </source>
</evidence>
<dbReference type="EMBL" id="CADEBD010000249">
    <property type="protein sequence ID" value="CAB3226621.1"/>
    <property type="molecule type" value="Genomic_DNA"/>
</dbReference>
<dbReference type="Proteomes" id="UP000494256">
    <property type="component" value="Unassembled WGS sequence"/>
</dbReference>
<keyword evidence="5" id="KW-1185">Reference proteome</keyword>
<evidence type="ECO:0000313" key="4">
    <source>
        <dbReference type="EMBL" id="CAB3235890.1"/>
    </source>
</evidence>
<feature type="chain" id="PRO_5036272896" evidence="2">
    <location>
        <begin position="19"/>
        <end position="138"/>
    </location>
</feature>
<proteinExistence type="predicted"/>
<feature type="signal peptide" evidence="2">
    <location>
        <begin position="1"/>
        <end position="18"/>
    </location>
</feature>
<organism evidence="3 6">
    <name type="scientific">Arctia plantaginis</name>
    <name type="common">Wood tiger moth</name>
    <name type="synonym">Phalaena plantaginis</name>
    <dbReference type="NCBI Taxonomy" id="874455"/>
    <lineage>
        <taxon>Eukaryota</taxon>
        <taxon>Metazoa</taxon>
        <taxon>Ecdysozoa</taxon>
        <taxon>Arthropoda</taxon>
        <taxon>Hexapoda</taxon>
        <taxon>Insecta</taxon>
        <taxon>Pterygota</taxon>
        <taxon>Neoptera</taxon>
        <taxon>Endopterygota</taxon>
        <taxon>Lepidoptera</taxon>
        <taxon>Glossata</taxon>
        <taxon>Ditrysia</taxon>
        <taxon>Noctuoidea</taxon>
        <taxon>Erebidae</taxon>
        <taxon>Arctiinae</taxon>
        <taxon>Arctia</taxon>
    </lineage>
</organism>
<dbReference type="EMBL" id="CADEBC010000485">
    <property type="protein sequence ID" value="CAB3235890.1"/>
    <property type="molecule type" value="Genomic_DNA"/>
</dbReference>
<sequence length="138" mass="15445">MKFLLPILVLIISELSEGRVATSETDVKPLPVSDVKDRAPLNFPCKFRTLQGGDPYPSVVVRWQGQIQRLTWGQDGQITYEQNYKHPTQSHAYPSSGGLSGDEGTTYSDPFGDASVVPDDYIFGDIVSWFSRDCKRPY</sequence>
<dbReference type="Proteomes" id="UP000494106">
    <property type="component" value="Unassembled WGS sequence"/>
</dbReference>
<evidence type="ECO:0000313" key="5">
    <source>
        <dbReference type="Proteomes" id="UP000494106"/>
    </source>
</evidence>
<accession>A0A8S0Z2V3</accession>
<keyword evidence="2" id="KW-0732">Signal</keyword>
<feature type="compositionally biased region" description="Polar residues" evidence="1">
    <location>
        <begin position="84"/>
        <end position="93"/>
    </location>
</feature>
<gene>
    <name evidence="3" type="ORF">APLA_LOCUS2691</name>
    <name evidence="4" type="ORF">APLA_LOCUS6340</name>
</gene>
<dbReference type="AlphaFoldDB" id="A0A8S0Z2V3"/>
<evidence type="ECO:0000256" key="2">
    <source>
        <dbReference type="SAM" id="SignalP"/>
    </source>
</evidence>
<evidence type="ECO:0000313" key="3">
    <source>
        <dbReference type="EMBL" id="CAB3226621.1"/>
    </source>
</evidence>
<dbReference type="OrthoDB" id="7407933at2759"/>
<evidence type="ECO:0000313" key="6">
    <source>
        <dbReference type="Proteomes" id="UP000494256"/>
    </source>
</evidence>
<comment type="caution">
    <text evidence="3">The sequence shown here is derived from an EMBL/GenBank/DDBJ whole genome shotgun (WGS) entry which is preliminary data.</text>
</comment>